<organism evidence="1 2">
    <name type="scientific">Amycolatopsis speibonae</name>
    <dbReference type="NCBI Taxonomy" id="1450224"/>
    <lineage>
        <taxon>Bacteria</taxon>
        <taxon>Bacillati</taxon>
        <taxon>Actinomycetota</taxon>
        <taxon>Actinomycetes</taxon>
        <taxon>Pseudonocardiales</taxon>
        <taxon>Pseudonocardiaceae</taxon>
        <taxon>Amycolatopsis</taxon>
    </lineage>
</organism>
<keyword evidence="2" id="KW-1185">Reference proteome</keyword>
<comment type="caution">
    <text evidence="1">The sequence shown here is derived from an EMBL/GenBank/DDBJ whole genome shotgun (WGS) entry which is preliminary data.</text>
</comment>
<name>A0ABV7PFC3_9PSEU</name>
<sequence length="53" mass="5380">MSLATGRTGTGLAAWVGRISPAAGSSSNVADGNRYTVPVRHGRRANAGALIEK</sequence>
<evidence type="ECO:0000313" key="2">
    <source>
        <dbReference type="Proteomes" id="UP001595645"/>
    </source>
</evidence>
<gene>
    <name evidence="1" type="ORF">ACFOSH_44010</name>
</gene>
<dbReference type="Proteomes" id="UP001595645">
    <property type="component" value="Unassembled WGS sequence"/>
</dbReference>
<dbReference type="RefSeq" id="WP_378247769.1">
    <property type="nucleotide sequence ID" value="NZ_JBHRWK010000161.1"/>
</dbReference>
<evidence type="ECO:0000313" key="1">
    <source>
        <dbReference type="EMBL" id="MFC3456427.1"/>
    </source>
</evidence>
<reference evidence="2" key="1">
    <citation type="journal article" date="2019" name="Int. J. Syst. Evol. Microbiol.">
        <title>The Global Catalogue of Microorganisms (GCM) 10K type strain sequencing project: providing services to taxonomists for standard genome sequencing and annotation.</title>
        <authorList>
            <consortium name="The Broad Institute Genomics Platform"/>
            <consortium name="The Broad Institute Genome Sequencing Center for Infectious Disease"/>
            <person name="Wu L."/>
            <person name="Ma J."/>
        </authorList>
    </citation>
    <scope>NUCLEOTIDE SEQUENCE [LARGE SCALE GENOMIC DNA]</scope>
    <source>
        <strain evidence="2">CGMCC 4.7676</strain>
    </source>
</reference>
<proteinExistence type="predicted"/>
<dbReference type="EMBL" id="JBHRWK010000161">
    <property type="protein sequence ID" value="MFC3456427.1"/>
    <property type="molecule type" value="Genomic_DNA"/>
</dbReference>
<protein>
    <submittedName>
        <fullName evidence="1">Uncharacterized protein</fullName>
    </submittedName>
</protein>
<accession>A0ABV7PFC3</accession>